<reference evidence="1" key="1">
    <citation type="submission" date="2023-01" db="EMBL/GenBank/DDBJ databases">
        <title>The genome sequence of Kordiimonadaceae bacterium 6D33.</title>
        <authorList>
            <person name="Liu Y."/>
        </authorList>
    </citation>
    <scope>NUCLEOTIDE SEQUENCE</scope>
    <source>
        <strain evidence="1">6D33</strain>
    </source>
</reference>
<organism evidence="1 2">
    <name type="scientific">Gimibacter soli</name>
    <dbReference type="NCBI Taxonomy" id="3024400"/>
    <lineage>
        <taxon>Bacteria</taxon>
        <taxon>Pseudomonadati</taxon>
        <taxon>Pseudomonadota</taxon>
        <taxon>Alphaproteobacteria</taxon>
        <taxon>Kordiimonadales</taxon>
        <taxon>Temperatibacteraceae</taxon>
        <taxon>Gimibacter</taxon>
    </lineage>
</organism>
<dbReference type="RefSeq" id="WP_289504957.1">
    <property type="nucleotide sequence ID" value="NZ_CP116805.1"/>
</dbReference>
<dbReference type="EMBL" id="CP116805">
    <property type="protein sequence ID" value="WCL55183.1"/>
    <property type="molecule type" value="Genomic_DNA"/>
</dbReference>
<proteinExistence type="predicted"/>
<evidence type="ECO:0000313" key="1">
    <source>
        <dbReference type="EMBL" id="WCL55183.1"/>
    </source>
</evidence>
<sequence>MSDREMLKQASGFFKSHYPGLMPEAIVAFLFIAGSEKQLTVGDVARALGMTEPDAYKHISHLAVGRGAGLVQLANLGEGRNGISLTETGMTARADILEKMG</sequence>
<protein>
    <submittedName>
        <fullName evidence="1">Uncharacterized protein</fullName>
    </submittedName>
</protein>
<accession>A0AAF0BIB2</accession>
<gene>
    <name evidence="1" type="ORF">PH603_05345</name>
</gene>
<dbReference type="AlphaFoldDB" id="A0AAF0BIB2"/>
<dbReference type="KEGG" id="gso:PH603_05345"/>
<dbReference type="Proteomes" id="UP001217500">
    <property type="component" value="Chromosome"/>
</dbReference>
<keyword evidence="2" id="KW-1185">Reference proteome</keyword>
<name>A0AAF0BIB2_9PROT</name>
<evidence type="ECO:0000313" key="2">
    <source>
        <dbReference type="Proteomes" id="UP001217500"/>
    </source>
</evidence>